<dbReference type="PANTHER" id="PTHR30146">
    <property type="entry name" value="LACI-RELATED TRANSCRIPTIONAL REPRESSOR"/>
    <property type="match status" value="1"/>
</dbReference>
<dbReference type="STRING" id="29364.SAMN04487772_10897"/>
<evidence type="ECO:0000256" key="3">
    <source>
        <dbReference type="ARBA" id="ARBA00023163"/>
    </source>
</evidence>
<dbReference type="InterPro" id="IPR046335">
    <property type="entry name" value="LacI/GalR-like_sensor"/>
</dbReference>
<organism evidence="5 6">
    <name type="scientific">[Clostridium] polysaccharolyticum</name>
    <dbReference type="NCBI Taxonomy" id="29364"/>
    <lineage>
        <taxon>Bacteria</taxon>
        <taxon>Bacillati</taxon>
        <taxon>Bacillota</taxon>
        <taxon>Clostridia</taxon>
        <taxon>Lachnospirales</taxon>
        <taxon>Lachnospiraceae</taxon>
    </lineage>
</organism>
<dbReference type="Gene3D" id="1.10.260.40">
    <property type="entry name" value="lambda repressor-like DNA-binding domains"/>
    <property type="match status" value="1"/>
</dbReference>
<dbReference type="SUPFAM" id="SSF53822">
    <property type="entry name" value="Periplasmic binding protein-like I"/>
    <property type="match status" value="1"/>
</dbReference>
<accession>A0A1I0BU85</accession>
<dbReference type="GO" id="GO:0003700">
    <property type="term" value="F:DNA-binding transcription factor activity"/>
    <property type="evidence" value="ECO:0007669"/>
    <property type="project" value="TreeGrafter"/>
</dbReference>
<keyword evidence="2" id="KW-0238">DNA-binding</keyword>
<dbReference type="CDD" id="cd06267">
    <property type="entry name" value="PBP1_LacI_sugar_binding-like"/>
    <property type="match status" value="1"/>
</dbReference>
<evidence type="ECO:0000313" key="6">
    <source>
        <dbReference type="Proteomes" id="UP000199800"/>
    </source>
</evidence>
<gene>
    <name evidence="5" type="ORF">SAMN04487772_10897</name>
</gene>
<dbReference type="Gene3D" id="3.40.50.2300">
    <property type="match status" value="2"/>
</dbReference>
<dbReference type="SUPFAM" id="SSF47413">
    <property type="entry name" value="lambda repressor-like DNA-binding domains"/>
    <property type="match status" value="1"/>
</dbReference>
<keyword evidence="3" id="KW-0804">Transcription</keyword>
<protein>
    <submittedName>
        <fullName evidence="5">Transcriptional regulator, LacI family</fullName>
    </submittedName>
</protein>
<proteinExistence type="predicted"/>
<dbReference type="Pfam" id="PF13377">
    <property type="entry name" value="Peripla_BP_3"/>
    <property type="match status" value="1"/>
</dbReference>
<keyword evidence="6" id="KW-1185">Reference proteome</keyword>
<keyword evidence="1" id="KW-0805">Transcription regulation</keyword>
<reference evidence="5 6" key="1">
    <citation type="submission" date="2016-10" db="EMBL/GenBank/DDBJ databases">
        <authorList>
            <person name="de Groot N.N."/>
        </authorList>
    </citation>
    <scope>NUCLEOTIDE SEQUENCE [LARGE SCALE GENOMIC DNA]</scope>
    <source>
        <strain evidence="5 6">DSM 1801</strain>
    </source>
</reference>
<evidence type="ECO:0000313" key="5">
    <source>
        <dbReference type="EMBL" id="SET10504.1"/>
    </source>
</evidence>
<sequence length="336" mass="37484">MATIKDLSMKCGVSVSTVSKALNGYHDISEQTRALVLRHASEMGYFPDANARALKMKKTCNIGVLYMDSSRQSLRNEYFAHILASFKEKVSRRGYDITFIEHNIGNRKMSYLEHCKQRNFDGICIACVTEFNDPEILELVNSDIPVVVIDHVFNGAISILSDNINGMRELIQYIINQGHKDIAYIHGTKSSVTHNRLVSFYNIMNENGLEVNEDFILEGEYRNVSKTEEITDKLLNLSKKPTCIIAPDDYSALGVMNVAGRRGIKIPQELSVAGFDGILFTKVLEPNLTTVRQDVDAIGAEAAKQLINLIESPMTTSLESICLQTQLIEGGTVKKL</sequence>
<name>A0A1I0BU85_9FIRM</name>
<evidence type="ECO:0000256" key="2">
    <source>
        <dbReference type="ARBA" id="ARBA00023125"/>
    </source>
</evidence>
<dbReference type="CDD" id="cd01392">
    <property type="entry name" value="HTH_LacI"/>
    <property type="match status" value="1"/>
</dbReference>
<dbReference type="GO" id="GO:0000976">
    <property type="term" value="F:transcription cis-regulatory region binding"/>
    <property type="evidence" value="ECO:0007669"/>
    <property type="project" value="TreeGrafter"/>
</dbReference>
<dbReference type="RefSeq" id="WP_092477574.1">
    <property type="nucleotide sequence ID" value="NZ_FOHN01000008.1"/>
</dbReference>
<dbReference type="InterPro" id="IPR028082">
    <property type="entry name" value="Peripla_BP_I"/>
</dbReference>
<dbReference type="PANTHER" id="PTHR30146:SF109">
    <property type="entry name" value="HTH-TYPE TRANSCRIPTIONAL REGULATOR GALS"/>
    <property type="match status" value="1"/>
</dbReference>
<feature type="domain" description="HTH lacI-type" evidence="4">
    <location>
        <begin position="2"/>
        <end position="56"/>
    </location>
</feature>
<dbReference type="PROSITE" id="PS50932">
    <property type="entry name" value="HTH_LACI_2"/>
    <property type="match status" value="1"/>
</dbReference>
<evidence type="ECO:0000256" key="1">
    <source>
        <dbReference type="ARBA" id="ARBA00023015"/>
    </source>
</evidence>
<evidence type="ECO:0000259" key="4">
    <source>
        <dbReference type="PROSITE" id="PS50932"/>
    </source>
</evidence>
<dbReference type="InterPro" id="IPR010982">
    <property type="entry name" value="Lambda_DNA-bd_dom_sf"/>
</dbReference>
<dbReference type="AlphaFoldDB" id="A0A1I0BU85"/>
<dbReference type="Pfam" id="PF00356">
    <property type="entry name" value="LacI"/>
    <property type="match status" value="1"/>
</dbReference>
<dbReference type="SMART" id="SM00354">
    <property type="entry name" value="HTH_LACI"/>
    <property type="match status" value="1"/>
</dbReference>
<dbReference type="Proteomes" id="UP000199800">
    <property type="component" value="Unassembled WGS sequence"/>
</dbReference>
<dbReference type="InterPro" id="IPR000843">
    <property type="entry name" value="HTH_LacI"/>
</dbReference>
<dbReference type="OrthoDB" id="9789891at2"/>
<dbReference type="EMBL" id="FOHN01000008">
    <property type="protein sequence ID" value="SET10504.1"/>
    <property type="molecule type" value="Genomic_DNA"/>
</dbReference>